<feature type="transmembrane region" description="Helical" evidence="1">
    <location>
        <begin position="6"/>
        <end position="25"/>
    </location>
</feature>
<organism evidence="2 3">
    <name type="scientific">Toxoplasma gondii GAB2-2007-GAL-DOM2</name>
    <dbReference type="NCBI Taxonomy" id="1130820"/>
    <lineage>
        <taxon>Eukaryota</taxon>
        <taxon>Sar</taxon>
        <taxon>Alveolata</taxon>
        <taxon>Apicomplexa</taxon>
        <taxon>Conoidasida</taxon>
        <taxon>Coccidia</taxon>
        <taxon>Eucoccidiorida</taxon>
        <taxon>Eimeriorina</taxon>
        <taxon>Sarcocystidae</taxon>
        <taxon>Toxoplasma</taxon>
    </lineage>
</organism>
<evidence type="ECO:0000313" key="2">
    <source>
        <dbReference type="EMBL" id="KFG37779.1"/>
    </source>
</evidence>
<dbReference type="VEuPathDB" id="ToxoDB:TGDOM2_203240B"/>
<keyword evidence="1" id="KW-0472">Membrane</keyword>
<dbReference type="EMBL" id="AHZU02000982">
    <property type="protein sequence ID" value="KFG37779.1"/>
    <property type="molecule type" value="Genomic_DNA"/>
</dbReference>
<evidence type="ECO:0008006" key="4">
    <source>
        <dbReference type="Google" id="ProtNLM"/>
    </source>
</evidence>
<accession>A0A086K061</accession>
<comment type="caution">
    <text evidence="2">The sequence shown here is derived from an EMBL/GenBank/DDBJ whole genome shotgun (WGS) entry which is preliminary data.</text>
</comment>
<name>A0A086K061_TOXGO</name>
<evidence type="ECO:0000256" key="1">
    <source>
        <dbReference type="SAM" id="Phobius"/>
    </source>
</evidence>
<sequence length="47" mass="5467">VLLLIHRMPVLSPCLRFGIVCLAYLRLRHQRRTRQNLVASPFIPRAA</sequence>
<protein>
    <recommendedName>
        <fullName evidence="4">Transmembrane protein</fullName>
    </recommendedName>
</protein>
<gene>
    <name evidence="2" type="ORF">TGDOM2_203240B</name>
</gene>
<dbReference type="Proteomes" id="UP000028837">
    <property type="component" value="Unassembled WGS sequence"/>
</dbReference>
<proteinExistence type="predicted"/>
<evidence type="ECO:0000313" key="3">
    <source>
        <dbReference type="Proteomes" id="UP000028837"/>
    </source>
</evidence>
<feature type="non-terminal residue" evidence="2">
    <location>
        <position position="1"/>
    </location>
</feature>
<reference evidence="2 3" key="1">
    <citation type="submission" date="2014-02" db="EMBL/GenBank/DDBJ databases">
        <authorList>
            <person name="Sibley D."/>
            <person name="Venepally P."/>
            <person name="Karamycheva S."/>
            <person name="Hadjithomas M."/>
            <person name="Khan A."/>
            <person name="Brunk B."/>
            <person name="Roos D."/>
            <person name="Caler E."/>
            <person name="Lorenzi H."/>
        </authorList>
    </citation>
    <scope>NUCLEOTIDE SEQUENCE [LARGE SCALE GENOMIC DNA]</scope>
    <source>
        <strain evidence="2 3">GAB2-2007-GAL-DOM2</strain>
    </source>
</reference>
<keyword evidence="1" id="KW-0812">Transmembrane</keyword>
<dbReference type="AlphaFoldDB" id="A0A086K061"/>
<keyword evidence="1" id="KW-1133">Transmembrane helix</keyword>